<dbReference type="RefSeq" id="WP_008321408.1">
    <property type="nucleotide sequence ID" value="NZ_CP104458.1"/>
</dbReference>
<evidence type="ECO:0000313" key="1">
    <source>
        <dbReference type="EMBL" id="UXE41636.1"/>
    </source>
</evidence>
<dbReference type="AlphaFoldDB" id="A0A9Q9N1I8"/>
<accession>A0A9Q9N1I8</accession>
<geneLocation type="plasmid" evidence="1 2">
    <name>pCol_Silv108.2</name>
</geneLocation>
<dbReference type="EMBL" id="CP104458">
    <property type="protein sequence ID" value="UXE41636.1"/>
    <property type="molecule type" value="Genomic_DNA"/>
</dbReference>
<keyword evidence="1" id="KW-0614">Plasmid</keyword>
<name>A0A9Q9N1I8_RAOOR</name>
<reference evidence="1" key="1">
    <citation type="submission" date="2022-09" db="EMBL/GenBank/DDBJ databases">
        <title>Multidrug resistance Raoultella ornithinolytica Strain MQB_Silv_108.</title>
        <authorList>
            <person name="Quintela-Baluja M."/>
        </authorList>
    </citation>
    <scope>NUCLEOTIDE SEQUENCE</scope>
    <source>
        <strain evidence="1">MQB_Silv_108</strain>
        <plasmid evidence="1">pCol_Silv108.2</plasmid>
    </source>
</reference>
<proteinExistence type="predicted"/>
<organism evidence="1 2">
    <name type="scientific">Raoultella ornithinolytica</name>
    <name type="common">Klebsiella ornithinolytica</name>
    <dbReference type="NCBI Taxonomy" id="54291"/>
    <lineage>
        <taxon>Bacteria</taxon>
        <taxon>Pseudomonadati</taxon>
        <taxon>Pseudomonadota</taxon>
        <taxon>Gammaproteobacteria</taxon>
        <taxon>Enterobacterales</taxon>
        <taxon>Enterobacteriaceae</taxon>
        <taxon>Klebsiella/Raoultella group</taxon>
        <taxon>Raoultella</taxon>
    </lineage>
</organism>
<evidence type="ECO:0000313" key="2">
    <source>
        <dbReference type="Proteomes" id="UP001064206"/>
    </source>
</evidence>
<dbReference type="Proteomes" id="UP001064206">
    <property type="component" value="Plasmid pCol_Silv108.2"/>
</dbReference>
<protein>
    <submittedName>
        <fullName evidence="1">Methionyl-tRNA formyltransferase</fullName>
    </submittedName>
</protein>
<gene>
    <name evidence="1" type="ORF">N2J37_30855</name>
</gene>
<sequence>MNFKQLIPAQDWYFRHFTDQSDYPVIVYQLAAWALTEEGSITGLVAIYDPKEGKAKLVTPPPVKGNYLHRDQLTDEELAASRKP</sequence>